<reference evidence="10" key="1">
    <citation type="submission" date="2023-02" db="EMBL/GenBank/DDBJ databases">
        <title>Genome of toxic invasive species Heracleum sosnowskyi carries increased number of genes despite the absence of recent whole-genome duplications.</title>
        <authorList>
            <person name="Schelkunov M."/>
            <person name="Shtratnikova V."/>
            <person name="Makarenko M."/>
            <person name="Klepikova A."/>
            <person name="Omelchenko D."/>
            <person name="Novikova G."/>
            <person name="Obukhova E."/>
            <person name="Bogdanov V."/>
            <person name="Penin A."/>
            <person name="Logacheva M."/>
        </authorList>
    </citation>
    <scope>NUCLEOTIDE SEQUENCE</scope>
    <source>
        <strain evidence="10">Hsosn_3</strain>
        <tissue evidence="10">Leaf</tissue>
    </source>
</reference>
<dbReference type="SUPFAM" id="SSF47862">
    <property type="entry name" value="Saposin"/>
    <property type="match status" value="2"/>
</dbReference>
<feature type="coiled-coil region" evidence="7">
    <location>
        <begin position="81"/>
        <end position="129"/>
    </location>
</feature>
<dbReference type="InterPro" id="IPR011001">
    <property type="entry name" value="Saposin-like"/>
</dbReference>
<dbReference type="EMBL" id="JAUIZM010000011">
    <property type="protein sequence ID" value="KAK1355566.1"/>
    <property type="molecule type" value="Genomic_DNA"/>
</dbReference>
<keyword evidence="5" id="KW-0865">Zymogen</keyword>
<dbReference type="Pfam" id="PF03489">
    <property type="entry name" value="SapB_2"/>
    <property type="match status" value="2"/>
</dbReference>
<evidence type="ECO:0000256" key="5">
    <source>
        <dbReference type="ARBA" id="ARBA00023145"/>
    </source>
</evidence>
<comment type="caution">
    <text evidence="10">The sequence shown here is derived from an EMBL/GenBank/DDBJ whole genome shotgun (WGS) entry which is preliminary data.</text>
</comment>
<keyword evidence="2" id="KW-0645">Protease</keyword>
<evidence type="ECO:0000256" key="2">
    <source>
        <dbReference type="ARBA" id="ARBA00022670"/>
    </source>
</evidence>
<dbReference type="GO" id="GO:0009903">
    <property type="term" value="P:chloroplast avoidance movement"/>
    <property type="evidence" value="ECO:0007669"/>
    <property type="project" value="TreeGrafter"/>
</dbReference>
<evidence type="ECO:0000256" key="4">
    <source>
        <dbReference type="ARBA" id="ARBA00023054"/>
    </source>
</evidence>
<keyword evidence="3" id="KW-0378">Hydrolase</keyword>
<dbReference type="GO" id="GO:0009904">
    <property type="term" value="P:chloroplast accumulation movement"/>
    <property type="evidence" value="ECO:0007669"/>
    <property type="project" value="TreeGrafter"/>
</dbReference>
<evidence type="ECO:0000313" key="10">
    <source>
        <dbReference type="EMBL" id="KAK1355566.1"/>
    </source>
</evidence>
<evidence type="ECO:0000256" key="3">
    <source>
        <dbReference type="ARBA" id="ARBA00022750"/>
    </source>
</evidence>
<evidence type="ECO:0000256" key="1">
    <source>
        <dbReference type="ARBA" id="ARBA00005485"/>
    </source>
</evidence>
<dbReference type="InterPro" id="IPR007856">
    <property type="entry name" value="SapB_1"/>
</dbReference>
<keyword evidence="3" id="KW-0064">Aspartyl protease</keyword>
<feature type="domain" description="Saposin B-type" evidence="9">
    <location>
        <begin position="649"/>
        <end position="728"/>
    </location>
</feature>
<sequence length="832" mass="92812">MAKQEQILDGNRSWGDILESGPGRVSGLELNGRAQIDTSAPFESVKEAVSRFGGLGYWKPHSRFNSFSPPSKPNDRGAIDIAKVEEEAVRLEKDLVIKEKETFNILKELESTKLLVEKLRLKIQNETSEANAAVDSKVDDEKVHDVVKIEEKESQESLSSDNQHIVGCLDLCPSSTPGLILMELKQAKLNLTRTTSDLIGIQSTIESYSKKIEKERNSLDKTRQRLCSNSSKISSLEEELNHTKQKLHLVKIAEIKGSSDNVFDISREVHRLDSETEHYKQIGGAARSEVSKAISEIGQTKDRIKTAEIRLIAATKMKEAARASEAVALAEVKALSKSEELAGSDEQNSETVILSYEEYSSLIFKAQEAEDICKKKEIDALLLVDQANESESVLMKRVEEATKEAETSKKVLEEALNRVEAANRGKLAVEEALRKWRSEHGQKRRSSQNSTKFKNSSHRRDSRLLDVNGQNMQNDDLKPVLRQTLSIGQILSRKLLLTEDFENGVQAEYNMGTQTTSLGQMISKTIEDDKKLAPESEGEGGNKKVAAKKKKFGFARISLLTTKQSKKSKKQNSSARVPIFLLSYTTSIGNMGTRIWLVIFLILGASWASDSREPETISLYTSATAQRSFDPVLQVTQDSEKDTLEVGKKDNVCTLCNEYTAEAVSYLDANKTQEEIIHLLHGSCSKLHSLKEECLVLVDYYAPLFFLEISSIQPGDFCQKINLCEQVAVNSQHMSKNSCELCHYAIAEALMKLKDPDTELDIIEVLLKACQAVKGYEKKCKRLVFEYGPLLLIDAEQWLESKDICTILHACDTSKSDTQQAPAVGRFEVASS</sequence>
<evidence type="ECO:0000259" key="9">
    <source>
        <dbReference type="PROSITE" id="PS50015"/>
    </source>
</evidence>
<feature type="region of interest" description="Disordered" evidence="8">
    <location>
        <begin position="1"/>
        <end position="20"/>
    </location>
</feature>
<keyword evidence="4 7" id="KW-0175">Coiled coil</keyword>
<dbReference type="Gene3D" id="1.10.225.10">
    <property type="entry name" value="Saposin-like"/>
    <property type="match status" value="2"/>
</dbReference>
<dbReference type="Pfam" id="PF05701">
    <property type="entry name" value="WEMBL"/>
    <property type="match status" value="2"/>
</dbReference>
<dbReference type="InterPro" id="IPR008139">
    <property type="entry name" value="SaposinB_dom"/>
</dbReference>
<comment type="similarity">
    <text evidence="1">Belongs to the WEB family.</text>
</comment>
<dbReference type="PROSITE" id="PS50015">
    <property type="entry name" value="SAP_B"/>
    <property type="match status" value="2"/>
</dbReference>
<dbReference type="InterPro" id="IPR008138">
    <property type="entry name" value="SapB_2"/>
</dbReference>
<feature type="region of interest" description="Disordered" evidence="8">
    <location>
        <begin position="437"/>
        <end position="471"/>
    </location>
</feature>
<dbReference type="GO" id="GO:0005829">
    <property type="term" value="C:cytosol"/>
    <property type="evidence" value="ECO:0007669"/>
    <property type="project" value="TreeGrafter"/>
</dbReference>
<dbReference type="InterPro" id="IPR008545">
    <property type="entry name" value="Web"/>
</dbReference>
<evidence type="ECO:0000256" key="6">
    <source>
        <dbReference type="ARBA" id="ARBA00023157"/>
    </source>
</evidence>
<evidence type="ECO:0000256" key="7">
    <source>
        <dbReference type="SAM" id="Coils"/>
    </source>
</evidence>
<feature type="coiled-coil region" evidence="7">
    <location>
        <begin position="384"/>
        <end position="432"/>
    </location>
</feature>
<dbReference type="Pfam" id="PF05184">
    <property type="entry name" value="SapB_1"/>
    <property type="match status" value="2"/>
</dbReference>
<organism evidence="10 11">
    <name type="scientific">Heracleum sosnowskyi</name>
    <dbReference type="NCBI Taxonomy" id="360622"/>
    <lineage>
        <taxon>Eukaryota</taxon>
        <taxon>Viridiplantae</taxon>
        <taxon>Streptophyta</taxon>
        <taxon>Embryophyta</taxon>
        <taxon>Tracheophyta</taxon>
        <taxon>Spermatophyta</taxon>
        <taxon>Magnoliopsida</taxon>
        <taxon>eudicotyledons</taxon>
        <taxon>Gunneridae</taxon>
        <taxon>Pentapetalae</taxon>
        <taxon>asterids</taxon>
        <taxon>campanulids</taxon>
        <taxon>Apiales</taxon>
        <taxon>Apiaceae</taxon>
        <taxon>Apioideae</taxon>
        <taxon>apioid superclade</taxon>
        <taxon>Tordylieae</taxon>
        <taxon>Tordyliinae</taxon>
        <taxon>Heracleum</taxon>
    </lineage>
</organism>
<feature type="domain" description="Saposin B-type" evidence="9">
    <location>
        <begin position="735"/>
        <end position="815"/>
    </location>
</feature>
<evidence type="ECO:0000256" key="8">
    <source>
        <dbReference type="SAM" id="MobiDB-lite"/>
    </source>
</evidence>
<accession>A0AAD8GVW9</accession>
<dbReference type="GO" id="GO:0006508">
    <property type="term" value="P:proteolysis"/>
    <property type="evidence" value="ECO:0007669"/>
    <property type="project" value="UniProtKB-KW"/>
</dbReference>
<dbReference type="GO" id="GO:0006629">
    <property type="term" value="P:lipid metabolic process"/>
    <property type="evidence" value="ECO:0007669"/>
    <property type="project" value="InterPro"/>
</dbReference>
<protein>
    <submittedName>
        <fullName evidence="10">Weak chloroplast movement under blue light</fullName>
    </submittedName>
</protein>
<dbReference type="GO" id="GO:0004190">
    <property type="term" value="F:aspartic-type endopeptidase activity"/>
    <property type="evidence" value="ECO:0007669"/>
    <property type="project" value="UniProtKB-KW"/>
</dbReference>
<proteinExistence type="inferred from homology"/>
<keyword evidence="6" id="KW-1015">Disulfide bond</keyword>
<name>A0AAD8GVW9_9APIA</name>
<reference evidence="10" key="2">
    <citation type="submission" date="2023-05" db="EMBL/GenBank/DDBJ databases">
        <authorList>
            <person name="Schelkunov M.I."/>
        </authorList>
    </citation>
    <scope>NUCLEOTIDE SEQUENCE</scope>
    <source>
        <strain evidence="10">Hsosn_3</strain>
        <tissue evidence="10">Leaf</tissue>
    </source>
</reference>
<feature type="coiled-coil region" evidence="7">
    <location>
        <begin position="205"/>
        <end position="253"/>
    </location>
</feature>
<dbReference type="AlphaFoldDB" id="A0AAD8GVW9"/>
<dbReference type="PANTHER" id="PTHR32054:SF4">
    <property type="entry name" value="OS07G0677900 PROTEIN"/>
    <property type="match status" value="1"/>
</dbReference>
<evidence type="ECO:0000313" key="11">
    <source>
        <dbReference type="Proteomes" id="UP001237642"/>
    </source>
</evidence>
<keyword evidence="11" id="KW-1185">Reference proteome</keyword>
<dbReference type="PANTHER" id="PTHR32054">
    <property type="entry name" value="HEAVY CHAIN, PUTATIVE, EXPRESSED-RELATED-RELATED"/>
    <property type="match status" value="1"/>
</dbReference>
<dbReference type="Proteomes" id="UP001237642">
    <property type="component" value="Unassembled WGS sequence"/>
</dbReference>
<dbReference type="SMART" id="SM00741">
    <property type="entry name" value="SapB"/>
    <property type="match status" value="2"/>
</dbReference>
<gene>
    <name evidence="10" type="ORF">POM88_048822</name>
</gene>